<feature type="region of interest" description="Disordered" evidence="1">
    <location>
        <begin position="1"/>
        <end position="31"/>
    </location>
</feature>
<name>I9AVW1_9FIRM</name>
<evidence type="ECO:0000256" key="1">
    <source>
        <dbReference type="SAM" id="MobiDB-lite"/>
    </source>
</evidence>
<dbReference type="Proteomes" id="UP000004324">
    <property type="component" value="Unassembled WGS sequence"/>
</dbReference>
<accession>I9AVW1</accession>
<dbReference type="AlphaFoldDB" id="I9AVW1"/>
<comment type="caution">
    <text evidence="2">The sequence shown here is derived from an EMBL/GenBank/DDBJ whole genome shotgun (WGS) entry which is preliminary data.</text>
</comment>
<protein>
    <submittedName>
        <fullName evidence="2">Uncharacterized protein</fullName>
    </submittedName>
</protein>
<dbReference type="OrthoDB" id="1682808at2"/>
<gene>
    <name evidence="2" type="ORF">FB4_4408</name>
</gene>
<dbReference type="RefSeq" id="WP_007936244.1">
    <property type="nucleotide sequence ID" value="NZ_AKVJ01000031.1"/>
</dbReference>
<evidence type="ECO:0000313" key="2">
    <source>
        <dbReference type="EMBL" id="EIW17052.1"/>
    </source>
</evidence>
<keyword evidence="3" id="KW-1185">Reference proteome</keyword>
<organism evidence="2 3">
    <name type="scientific">Pelosinus fermentans B4</name>
    <dbReference type="NCBI Taxonomy" id="1149862"/>
    <lineage>
        <taxon>Bacteria</taxon>
        <taxon>Bacillati</taxon>
        <taxon>Bacillota</taxon>
        <taxon>Negativicutes</taxon>
        <taxon>Selenomonadales</taxon>
        <taxon>Sporomusaceae</taxon>
        <taxon>Pelosinus</taxon>
    </lineage>
</organism>
<feature type="compositionally biased region" description="Basic and acidic residues" evidence="1">
    <location>
        <begin position="1"/>
        <end position="12"/>
    </location>
</feature>
<dbReference type="EMBL" id="AKVJ01000031">
    <property type="protein sequence ID" value="EIW17052.1"/>
    <property type="molecule type" value="Genomic_DNA"/>
</dbReference>
<sequence>MEKSHRGDDENSKPLVQESQLWQPPIPPLEKIPQDTMLEKITNRVKNLQKDSTFFPTITEEKLEQLLGEENLVAQDGDQKYYLLPDQSALQKLMDTIPAVASGEISQNRRWHKTNVEVSDEDHQPWVHVMEILQDMNKRLEQIEILLHQKE</sequence>
<proteinExistence type="predicted"/>
<dbReference type="PATRIC" id="fig|1149862.3.peg.3377"/>
<evidence type="ECO:0000313" key="3">
    <source>
        <dbReference type="Proteomes" id="UP000004324"/>
    </source>
</evidence>
<reference evidence="2 3" key="1">
    <citation type="journal article" date="2012" name="J. Bacteriol.">
        <title>Draft Genome Sequences for Two Metal-Reducing Pelosinus fermentans Strains Isolated from a Cr(VI)-Contaminated Site and for Type Strain R7.</title>
        <authorList>
            <person name="Brown S.D."/>
            <person name="Podar M."/>
            <person name="Klingeman D.M."/>
            <person name="Johnson C.M."/>
            <person name="Yang Z.K."/>
            <person name="Utturkar S.M."/>
            <person name="Land M.L."/>
            <person name="Mosher J.J."/>
            <person name="Hurt R.A.Jr."/>
            <person name="Phelps T.J."/>
            <person name="Palumbo A.V."/>
            <person name="Arkin A.P."/>
            <person name="Hazen T.C."/>
            <person name="Elias D.A."/>
        </authorList>
    </citation>
    <scope>NUCLEOTIDE SEQUENCE [LARGE SCALE GENOMIC DNA]</scope>
    <source>
        <strain evidence="2 3">B4</strain>
    </source>
</reference>